<reference evidence="2" key="1">
    <citation type="submission" date="2014-08" db="EMBL/GenBank/DDBJ databases">
        <authorList>
            <person name="Edwards T."/>
        </authorList>
    </citation>
    <scope>NUCLEOTIDE SEQUENCE [LARGE SCALE GENOMIC DNA]</scope>
</reference>
<dbReference type="Gene3D" id="3.40.630.40">
    <property type="entry name" value="Zn-dependent exopeptidases"/>
    <property type="match status" value="1"/>
</dbReference>
<dbReference type="PIRSF" id="PIRSF029730">
    <property type="entry name" value="UCP029730"/>
    <property type="match status" value="1"/>
</dbReference>
<dbReference type="SUPFAM" id="SSF53187">
    <property type="entry name" value="Zn-dependent exopeptidases"/>
    <property type="match status" value="1"/>
</dbReference>
<keyword evidence="1" id="KW-0378">Hydrolase</keyword>
<dbReference type="AlphaFoldDB" id="A0A0K2W1A5"/>
<dbReference type="Proteomes" id="UP000182888">
    <property type="component" value="Unassembled WGS sequence"/>
</dbReference>
<sequence>MEKARPASLAPSETVRVTNPGGSSPFVFTCDHASNFLPAEFGTLGLPAADLSRHIAWDPGALPVARRMAEALDATLIETRVSRLVIDCNRPLDAPDLVPPVSETTAIPGNSGLSDKQRAARIDLAWRPFHDTIAQIIERRLARGQETRLVSVHSFTPVYKGKSRPWHIGIIHDDDRRLATPLVAALRRLAGVTVGVNEPYSPADRVYFTLERHARSRGLPCAMIEIRNDEIAGETGQRKWADLLTGIFSNLEPEEAKGSRQSAMGKSVQSAS</sequence>
<evidence type="ECO:0000313" key="2">
    <source>
        <dbReference type="Proteomes" id="UP000182888"/>
    </source>
</evidence>
<dbReference type="GO" id="GO:0016787">
    <property type="term" value="F:hydrolase activity"/>
    <property type="evidence" value="ECO:0007669"/>
    <property type="project" value="UniProtKB-KW"/>
</dbReference>
<accession>A0A0K2W1A5</accession>
<protein>
    <submittedName>
        <fullName evidence="1">N-formylglutamate amidohydrolase</fullName>
    </submittedName>
</protein>
<evidence type="ECO:0000313" key="1">
    <source>
        <dbReference type="EMBL" id="CDX58634.1"/>
    </source>
</evidence>
<dbReference type="Pfam" id="PF05013">
    <property type="entry name" value="FGase"/>
    <property type="match status" value="1"/>
</dbReference>
<dbReference type="InterPro" id="IPR007709">
    <property type="entry name" value="N-FG_amidohydro"/>
</dbReference>
<dbReference type="EMBL" id="CCND01000017">
    <property type="protein sequence ID" value="CDX58634.1"/>
    <property type="molecule type" value="Genomic_DNA"/>
</dbReference>
<name>A0A0K2W1A5_MESPL</name>
<organism evidence="1 2">
    <name type="scientific">Mesorhizobium plurifarium</name>
    <dbReference type="NCBI Taxonomy" id="69974"/>
    <lineage>
        <taxon>Bacteria</taxon>
        <taxon>Pseudomonadati</taxon>
        <taxon>Pseudomonadota</taxon>
        <taxon>Alphaproteobacteria</taxon>
        <taxon>Hyphomicrobiales</taxon>
        <taxon>Phyllobacteriaceae</taxon>
        <taxon>Mesorhizobium</taxon>
    </lineage>
</organism>
<gene>
    <name evidence="1" type="ORF">MPL1032_240192</name>
</gene>
<dbReference type="InterPro" id="IPR011227">
    <property type="entry name" value="UCP029730"/>
</dbReference>
<proteinExistence type="predicted"/>